<sequence>MSTFKLEYLPGRYYGETARLIFHFSGQKFDDVKVDNDSWPKRKPTTPFGTVPVLTVDENIEIGQSMAIYHYLGRKFNLTGKDELEIAQVNALGDYQKELMVSTLDFVHALYGNNSDLEKIKQENFIPNLNKFWPTLVDHLKKSKSGFFVNSGTNGGGGGGQDELLVTFGSELTSDFSKIFEGNDVVSFMSKPDFFNKFVADPTLKTGGHSR</sequence>
<proteinExistence type="predicted"/>
<dbReference type="WBParaSite" id="JU765_v2.g3862.t1">
    <property type="protein sequence ID" value="JU765_v2.g3862.t1"/>
    <property type="gene ID" value="JU765_v2.g3862"/>
</dbReference>
<organism evidence="1 2">
    <name type="scientific">Panagrolaimus sp. JU765</name>
    <dbReference type="NCBI Taxonomy" id="591449"/>
    <lineage>
        <taxon>Eukaryota</taxon>
        <taxon>Metazoa</taxon>
        <taxon>Ecdysozoa</taxon>
        <taxon>Nematoda</taxon>
        <taxon>Chromadorea</taxon>
        <taxon>Rhabditida</taxon>
        <taxon>Tylenchina</taxon>
        <taxon>Panagrolaimomorpha</taxon>
        <taxon>Panagrolaimoidea</taxon>
        <taxon>Panagrolaimidae</taxon>
        <taxon>Panagrolaimus</taxon>
    </lineage>
</organism>
<accession>A0AC34R6T3</accession>
<evidence type="ECO:0000313" key="1">
    <source>
        <dbReference type="Proteomes" id="UP000887576"/>
    </source>
</evidence>
<reference evidence="2" key="1">
    <citation type="submission" date="2022-11" db="UniProtKB">
        <authorList>
            <consortium name="WormBaseParasite"/>
        </authorList>
    </citation>
    <scope>IDENTIFICATION</scope>
</reference>
<name>A0AC34R6T3_9BILA</name>
<evidence type="ECO:0000313" key="2">
    <source>
        <dbReference type="WBParaSite" id="JU765_v2.g3862.t1"/>
    </source>
</evidence>
<dbReference type="Proteomes" id="UP000887576">
    <property type="component" value="Unplaced"/>
</dbReference>
<protein>
    <submittedName>
        <fullName evidence="2">GST N-terminal domain-containing protein</fullName>
    </submittedName>
</protein>